<protein>
    <submittedName>
        <fullName evidence="2">Uncharacterized protein</fullName>
    </submittedName>
</protein>
<keyword evidence="1" id="KW-1133">Transmembrane helix</keyword>
<reference evidence="2" key="1">
    <citation type="submission" date="2021-03" db="EMBL/GenBank/DDBJ databases">
        <authorList>
            <person name="Jaffe A."/>
        </authorList>
    </citation>
    <scope>NUCLEOTIDE SEQUENCE</scope>
    <source>
        <strain evidence="2">RIFCSPLOWO2_01_FULL_AR10_48_17</strain>
    </source>
</reference>
<feature type="transmembrane region" description="Helical" evidence="1">
    <location>
        <begin position="127"/>
        <end position="145"/>
    </location>
</feature>
<reference evidence="2" key="2">
    <citation type="submission" date="2021-05" db="EMBL/GenBank/DDBJ databases">
        <title>Protein family content uncovers lineage relationships and bacterial pathway maintenance mechanisms in DPANN archaea.</title>
        <authorList>
            <person name="Castelle C.J."/>
            <person name="Meheust R."/>
            <person name="Jaffe A.L."/>
            <person name="Seitz K."/>
            <person name="Gong X."/>
            <person name="Baker B.J."/>
            <person name="Banfield J.F."/>
        </authorList>
    </citation>
    <scope>NUCLEOTIDE SEQUENCE</scope>
    <source>
        <strain evidence="2">RIFCSPLOWO2_01_FULL_AR10_48_17</strain>
    </source>
</reference>
<accession>A0A8T4L7X4</accession>
<name>A0A8T4L7X4_9ARCH</name>
<dbReference type="Pfam" id="PF20108">
    <property type="entry name" value="DUF6498"/>
    <property type="match status" value="1"/>
</dbReference>
<proteinExistence type="predicted"/>
<feature type="transmembrane region" description="Helical" evidence="1">
    <location>
        <begin position="51"/>
        <end position="69"/>
    </location>
</feature>
<organism evidence="2 3">
    <name type="scientific">Candidatus Iainarchaeum sp</name>
    <dbReference type="NCBI Taxonomy" id="3101447"/>
    <lineage>
        <taxon>Archaea</taxon>
        <taxon>Candidatus Iainarchaeota</taxon>
        <taxon>Candidatus Iainarchaeia</taxon>
        <taxon>Candidatus Iainarchaeales</taxon>
        <taxon>Candidatus Iainarchaeaceae</taxon>
        <taxon>Candidatus Iainarchaeum</taxon>
    </lineage>
</organism>
<evidence type="ECO:0000256" key="1">
    <source>
        <dbReference type="SAM" id="Phobius"/>
    </source>
</evidence>
<comment type="caution">
    <text evidence="2">The sequence shown here is derived from an EMBL/GenBank/DDBJ whole genome shotgun (WGS) entry which is preliminary data.</text>
</comment>
<feature type="transmembrane region" description="Helical" evidence="1">
    <location>
        <begin position="181"/>
        <end position="206"/>
    </location>
</feature>
<dbReference type="AlphaFoldDB" id="A0A8T4L7X4"/>
<feature type="transmembrane region" description="Helical" evidence="1">
    <location>
        <begin position="21"/>
        <end position="45"/>
    </location>
</feature>
<evidence type="ECO:0000313" key="3">
    <source>
        <dbReference type="Proteomes" id="UP000675968"/>
    </source>
</evidence>
<keyword evidence="1" id="KW-0812">Transmembrane</keyword>
<keyword evidence="1" id="KW-0472">Membrane</keyword>
<dbReference type="InterPro" id="IPR045466">
    <property type="entry name" value="DUF6498"/>
</dbReference>
<sequence>MAPAQSFLLDNWLRKFIPQDITDWSLIISNLGTIVLAIFAGWTVMTVLWGYWLQSVIIGFFTVVKIMIFGAKQNTQIEAETTEKGKKKTILLGSLAASGFFAFHYGFFHLVYAVFLGAFTFGGSQPFDLTAVVIMGAIFFANHLISTSVHLHKDLQSPGDAGKKISEYFTSPYLRIVPMHLTIIFGGLFLSSGIGGTFVMIFFLLLKSVLDYGGHRIQHANEGIQNHV</sequence>
<feature type="transmembrane region" description="Helical" evidence="1">
    <location>
        <begin position="90"/>
        <end position="115"/>
    </location>
</feature>
<gene>
    <name evidence="2" type="ORF">J4215_05465</name>
</gene>
<evidence type="ECO:0000313" key="2">
    <source>
        <dbReference type="EMBL" id="MBS3062002.1"/>
    </source>
</evidence>
<dbReference type="Proteomes" id="UP000675968">
    <property type="component" value="Unassembled WGS sequence"/>
</dbReference>
<dbReference type="EMBL" id="JAGVWC010000011">
    <property type="protein sequence ID" value="MBS3062002.1"/>
    <property type="molecule type" value="Genomic_DNA"/>
</dbReference>